<protein>
    <submittedName>
        <fullName evidence="2">Uncharacterized protein</fullName>
    </submittedName>
</protein>
<keyword evidence="3" id="KW-1185">Reference proteome</keyword>
<organism evidence="2 3">
    <name type="scientific">Thalassiosira oceanica</name>
    <name type="common">Marine diatom</name>
    <dbReference type="NCBI Taxonomy" id="159749"/>
    <lineage>
        <taxon>Eukaryota</taxon>
        <taxon>Sar</taxon>
        <taxon>Stramenopiles</taxon>
        <taxon>Ochrophyta</taxon>
        <taxon>Bacillariophyta</taxon>
        <taxon>Coscinodiscophyceae</taxon>
        <taxon>Thalassiosirophycidae</taxon>
        <taxon>Thalassiosirales</taxon>
        <taxon>Thalassiosiraceae</taxon>
        <taxon>Thalassiosira</taxon>
    </lineage>
</organism>
<feature type="region of interest" description="Disordered" evidence="1">
    <location>
        <begin position="30"/>
        <end position="57"/>
    </location>
</feature>
<dbReference type="Proteomes" id="UP000266841">
    <property type="component" value="Unassembled WGS sequence"/>
</dbReference>
<comment type="caution">
    <text evidence="2">The sequence shown here is derived from an EMBL/GenBank/DDBJ whole genome shotgun (WGS) entry which is preliminary data.</text>
</comment>
<accession>K0TKP5</accession>
<feature type="region of interest" description="Disordered" evidence="1">
    <location>
        <begin position="149"/>
        <end position="193"/>
    </location>
</feature>
<name>K0TKP5_THAOC</name>
<evidence type="ECO:0000313" key="2">
    <source>
        <dbReference type="EMBL" id="EJK71267.1"/>
    </source>
</evidence>
<sequence length="217" mass="23867">MSKIPSFFRTLESPAVEDYRLKQAEMMSQHMRRRASLTSNDGVQSLPRPAPPAHLGGRGLSRDMLGHSMLLSSEEIDELREEVNSDQRGNPTSYLPLRDPLGNSMHCTNLLAGLEEVDTDSRRPSVTPSLRSSFATMASVEEAIEEDVLSSGEFEGEQERSSLSSLGAPDKVSTAVAEDEPNRSPSLGMPRAMQWCRRNVSSKMRRLASAHNPQAGI</sequence>
<dbReference type="EMBL" id="AGNL01007449">
    <property type="protein sequence ID" value="EJK71267.1"/>
    <property type="molecule type" value="Genomic_DNA"/>
</dbReference>
<evidence type="ECO:0000256" key="1">
    <source>
        <dbReference type="SAM" id="MobiDB-lite"/>
    </source>
</evidence>
<reference evidence="2 3" key="1">
    <citation type="journal article" date="2012" name="Genome Biol.">
        <title>Genome and low-iron response of an oceanic diatom adapted to chronic iron limitation.</title>
        <authorList>
            <person name="Lommer M."/>
            <person name="Specht M."/>
            <person name="Roy A.S."/>
            <person name="Kraemer L."/>
            <person name="Andreson R."/>
            <person name="Gutowska M.A."/>
            <person name="Wolf J."/>
            <person name="Bergner S.V."/>
            <person name="Schilhabel M.B."/>
            <person name="Klostermeier U.C."/>
            <person name="Beiko R.G."/>
            <person name="Rosenstiel P."/>
            <person name="Hippler M."/>
            <person name="Laroche J."/>
        </authorList>
    </citation>
    <scope>NUCLEOTIDE SEQUENCE [LARGE SCALE GENOMIC DNA]</scope>
    <source>
        <strain evidence="2 3">CCMP1005</strain>
    </source>
</reference>
<dbReference type="AlphaFoldDB" id="K0TKP5"/>
<evidence type="ECO:0000313" key="3">
    <source>
        <dbReference type="Proteomes" id="UP000266841"/>
    </source>
</evidence>
<proteinExistence type="predicted"/>
<gene>
    <name evidence="2" type="ORF">THAOC_07313</name>
</gene>